<accession>A0A4Q0YS03</accession>
<evidence type="ECO:0000313" key="3">
    <source>
        <dbReference type="Proteomes" id="UP000290287"/>
    </source>
</evidence>
<organism evidence="2 3">
    <name type="scientific">Veronia nyctiphanis</name>
    <dbReference type="NCBI Taxonomy" id="1278244"/>
    <lineage>
        <taxon>Bacteria</taxon>
        <taxon>Pseudomonadati</taxon>
        <taxon>Pseudomonadota</taxon>
        <taxon>Gammaproteobacteria</taxon>
        <taxon>Vibrionales</taxon>
        <taxon>Vibrionaceae</taxon>
        <taxon>Veronia</taxon>
    </lineage>
</organism>
<dbReference type="SUPFAM" id="SSF118001">
    <property type="entry name" value="YehU-like"/>
    <property type="match status" value="1"/>
</dbReference>
<dbReference type="InterPro" id="IPR036685">
    <property type="entry name" value="YehU-like_sf"/>
</dbReference>
<name>A0A4Q0YS03_9GAMM</name>
<dbReference type="PIRSF" id="PIRSF006169">
    <property type="entry name" value="UCP006169"/>
    <property type="match status" value="1"/>
</dbReference>
<comment type="similarity">
    <text evidence="1">Belongs to the UPF0270 family.</text>
</comment>
<comment type="caution">
    <text evidence="2">The sequence shown here is derived from an EMBL/GenBank/DDBJ whole genome shotgun (WGS) entry which is preliminary data.</text>
</comment>
<dbReference type="Proteomes" id="UP000290287">
    <property type="component" value="Unassembled WGS sequence"/>
</dbReference>
<sequence length="76" mass="8665">MIVPWQDIPEETLRNLIEHFVLREGTDYGETEISFDDKVTQVVNLLKNKEAVVVYSELHETVDIKLCRDLSSGSSA</sequence>
<dbReference type="RefSeq" id="WP_129122039.1">
    <property type="nucleotide sequence ID" value="NZ_PEIB01000009.1"/>
</dbReference>
<reference evidence="2 3" key="1">
    <citation type="submission" date="2017-10" db="EMBL/GenBank/DDBJ databases">
        <title>Nyctiphanis sp. nov., isolated from the stomach of the euphausiid Nyctiphanes simplex (Hansen, 1911) in the Gulf of California.</title>
        <authorList>
            <person name="Gomez-Gil B."/>
            <person name="Aguilar-Mendez M."/>
            <person name="Lopez-Cortes A."/>
            <person name="Gomez-Gutierrez J."/>
            <person name="Roque A."/>
            <person name="Lang E."/>
            <person name="Gonzalez-Castillo A."/>
        </authorList>
    </citation>
    <scope>NUCLEOTIDE SEQUENCE [LARGE SCALE GENOMIC DNA]</scope>
    <source>
        <strain evidence="2 3">CAIM 600</strain>
    </source>
</reference>
<proteinExistence type="inferred from homology"/>
<dbReference type="EMBL" id="PEIB01000009">
    <property type="protein sequence ID" value="RXJ73435.1"/>
    <property type="molecule type" value="Genomic_DNA"/>
</dbReference>
<protein>
    <submittedName>
        <fullName evidence="2">Uncharacterized protein</fullName>
    </submittedName>
</protein>
<evidence type="ECO:0000313" key="2">
    <source>
        <dbReference type="EMBL" id="RXJ73435.1"/>
    </source>
</evidence>
<evidence type="ECO:0000256" key="1">
    <source>
        <dbReference type="ARBA" id="ARBA00006450"/>
    </source>
</evidence>
<dbReference type="InterPro" id="IPR010648">
    <property type="entry name" value="UPF0270"/>
</dbReference>
<dbReference type="Gene3D" id="1.10.10.610">
    <property type="entry name" value="YehU-like"/>
    <property type="match status" value="1"/>
</dbReference>
<gene>
    <name evidence="2" type="ORF">CS022_09280</name>
</gene>
<dbReference type="NCBIfam" id="NF003438">
    <property type="entry name" value="PRK04966.1"/>
    <property type="match status" value="1"/>
</dbReference>
<dbReference type="OrthoDB" id="6120729at2"/>
<keyword evidence="3" id="KW-1185">Reference proteome</keyword>
<dbReference type="Pfam" id="PF06794">
    <property type="entry name" value="UPF0270"/>
    <property type="match status" value="1"/>
</dbReference>
<dbReference type="AlphaFoldDB" id="A0A4Q0YS03"/>